<evidence type="ECO:0000259" key="22">
    <source>
        <dbReference type="Pfam" id="PF18199"/>
    </source>
</evidence>
<evidence type="ECO:0000313" key="25">
    <source>
        <dbReference type="EMBL" id="VDK85907.1"/>
    </source>
</evidence>
<dbReference type="PANTHER" id="PTHR45703:SF22">
    <property type="entry name" value="DYNEIN CYTOPLASMIC 2 HEAVY CHAIN 1"/>
    <property type="match status" value="1"/>
</dbReference>
<dbReference type="GO" id="GO:0060271">
    <property type="term" value="P:cilium assembly"/>
    <property type="evidence" value="ECO:0007669"/>
    <property type="project" value="UniProtKB-ARBA"/>
</dbReference>
<dbReference type="Gene3D" id="1.20.1270.280">
    <property type="match status" value="1"/>
</dbReference>
<keyword evidence="5" id="KW-0493">Microtubule</keyword>
<dbReference type="GO" id="GO:0051959">
    <property type="term" value="F:dynein light intermediate chain binding"/>
    <property type="evidence" value="ECO:0007669"/>
    <property type="project" value="InterPro"/>
</dbReference>
<evidence type="ECO:0000256" key="8">
    <source>
        <dbReference type="ARBA" id="ARBA00023017"/>
    </source>
</evidence>
<dbReference type="FunFam" id="1.20.920.20:FF:000002">
    <property type="entry name" value="Cytoplasmic dynein 1 heavy chain"/>
    <property type="match status" value="1"/>
</dbReference>
<dbReference type="GO" id="GO:0060170">
    <property type="term" value="C:ciliary membrane"/>
    <property type="evidence" value="ECO:0007669"/>
    <property type="project" value="UniProtKB-SubCell"/>
</dbReference>
<evidence type="ECO:0000259" key="21">
    <source>
        <dbReference type="Pfam" id="PF18198"/>
    </source>
</evidence>
<feature type="domain" description="Dynein heavy chain coiled coil stalk" evidence="18">
    <location>
        <begin position="1478"/>
        <end position="1833"/>
    </location>
</feature>
<dbReference type="GO" id="GO:0005524">
    <property type="term" value="F:ATP binding"/>
    <property type="evidence" value="ECO:0007669"/>
    <property type="project" value="UniProtKB-KW"/>
</dbReference>
<dbReference type="FunFam" id="1.10.8.710:FF:000001">
    <property type="entry name" value="Dynein axonemal heavy chain 2"/>
    <property type="match status" value="1"/>
</dbReference>
<evidence type="ECO:0000259" key="20">
    <source>
        <dbReference type="Pfam" id="PF12781"/>
    </source>
</evidence>
<dbReference type="STRING" id="42156.A0A3P6TL51"/>
<evidence type="ECO:0000256" key="6">
    <source>
        <dbReference type="ARBA" id="ARBA00022741"/>
    </source>
</evidence>
<dbReference type="Pfam" id="PF03028">
    <property type="entry name" value="Dynein_heavy"/>
    <property type="match status" value="1"/>
</dbReference>
<dbReference type="Gene3D" id="1.20.140.100">
    <property type="entry name" value="Dynein heavy chain, N-terminal domain 2"/>
    <property type="match status" value="1"/>
</dbReference>
<dbReference type="GO" id="GO:0005874">
    <property type="term" value="C:microtubule"/>
    <property type="evidence" value="ECO:0007669"/>
    <property type="project" value="UniProtKB-KW"/>
</dbReference>
<dbReference type="Proteomes" id="UP000277928">
    <property type="component" value="Unassembled WGS sequence"/>
</dbReference>
<feature type="coiled-coil region" evidence="14">
    <location>
        <begin position="2010"/>
        <end position="2037"/>
    </location>
</feature>
<evidence type="ECO:0000256" key="14">
    <source>
        <dbReference type="SAM" id="Coils"/>
    </source>
</evidence>
<evidence type="ECO:0000256" key="11">
    <source>
        <dbReference type="ARBA" id="ARBA00023175"/>
    </source>
</evidence>
<dbReference type="Gene3D" id="1.10.8.1220">
    <property type="match status" value="1"/>
</dbReference>
<comment type="similarity">
    <text evidence="3">Belongs to the dynein heavy chain family.</text>
</comment>
<feature type="domain" description="Dynein heavy chain hydrolytic ATP-binding dynein motor region" evidence="17">
    <location>
        <begin position="308"/>
        <end position="637"/>
    </location>
</feature>
<feature type="coiled-coil region" evidence="14">
    <location>
        <begin position="1688"/>
        <end position="1736"/>
    </location>
</feature>
<reference evidence="25 26" key="1">
    <citation type="submission" date="2018-08" db="EMBL/GenBank/DDBJ databases">
        <authorList>
            <person name="Laetsch R D."/>
            <person name="Stevens L."/>
            <person name="Kumar S."/>
            <person name="Blaxter L. M."/>
        </authorList>
    </citation>
    <scope>NUCLEOTIDE SEQUENCE [LARGE SCALE GENOMIC DNA]</scope>
</reference>
<dbReference type="InterPro" id="IPR042228">
    <property type="entry name" value="Dynein_linker_3"/>
</dbReference>
<dbReference type="InterPro" id="IPR043157">
    <property type="entry name" value="Dynein_AAA1S"/>
</dbReference>
<dbReference type="InterPro" id="IPR004273">
    <property type="entry name" value="Dynein_heavy_D6_P-loop"/>
</dbReference>
<feature type="domain" description="Dynein heavy chain linker" evidence="16">
    <location>
        <begin position="2"/>
        <end position="187"/>
    </location>
</feature>
<keyword evidence="4" id="KW-0963">Cytoplasm</keyword>
<feature type="domain" description="Dynein heavy chain C-terminal" evidence="22">
    <location>
        <begin position="2595"/>
        <end position="2888"/>
    </location>
</feature>
<protein>
    <recommendedName>
        <fullName evidence="27">Cytoplasmic dynein 2 heavy chain 1</fullName>
    </recommendedName>
</protein>
<dbReference type="Pfam" id="PF12781">
    <property type="entry name" value="AAA_9"/>
    <property type="match status" value="1"/>
</dbReference>
<dbReference type="Gene3D" id="3.20.180.20">
    <property type="entry name" value="Dynein heavy chain, N-terminal domain 2"/>
    <property type="match status" value="1"/>
</dbReference>
<dbReference type="InterPro" id="IPR024317">
    <property type="entry name" value="Dynein_heavy_chain_D4_dom"/>
</dbReference>
<dbReference type="OMA" id="WCKERVS"/>
<dbReference type="Gene3D" id="1.20.920.20">
    <property type="match status" value="1"/>
</dbReference>
<dbReference type="Gene3D" id="1.20.58.1120">
    <property type="match status" value="1"/>
</dbReference>
<dbReference type="InterPro" id="IPR043160">
    <property type="entry name" value="Dynein_C_barrel"/>
</dbReference>
<feature type="domain" description="Dynein heavy chain AAA lid" evidence="21">
    <location>
        <begin position="2452"/>
        <end position="2587"/>
    </location>
</feature>
<keyword evidence="13" id="KW-0966">Cell projection</keyword>
<evidence type="ECO:0000259" key="16">
    <source>
        <dbReference type="Pfam" id="PF08393"/>
    </source>
</evidence>
<evidence type="ECO:0000256" key="13">
    <source>
        <dbReference type="ARBA" id="ARBA00023273"/>
    </source>
</evidence>
<feature type="domain" description="Dynein heavy chain AAA module D4" evidence="19">
    <location>
        <begin position="1242"/>
        <end position="1430"/>
    </location>
</feature>
<dbReference type="Pfam" id="PF12775">
    <property type="entry name" value="AAA_7"/>
    <property type="match status" value="1"/>
</dbReference>
<dbReference type="Gene3D" id="3.40.50.300">
    <property type="entry name" value="P-loop containing nucleotide triphosphate hydrolases"/>
    <property type="match status" value="6"/>
</dbReference>
<dbReference type="GO" id="GO:0008104">
    <property type="term" value="P:intracellular protein localization"/>
    <property type="evidence" value="ECO:0007669"/>
    <property type="project" value="UniProtKB-ARBA"/>
</dbReference>
<dbReference type="FunFam" id="3.40.50.300:FF:000071">
    <property type="entry name" value="Cytoplasmic dynein heavy chain 1"/>
    <property type="match status" value="1"/>
</dbReference>
<evidence type="ECO:0000259" key="18">
    <source>
        <dbReference type="Pfam" id="PF12777"/>
    </source>
</evidence>
<evidence type="ECO:0008006" key="27">
    <source>
        <dbReference type="Google" id="ProtNLM"/>
    </source>
</evidence>
<dbReference type="Pfam" id="PF22597">
    <property type="entry name" value="DYN_lid"/>
    <property type="match status" value="1"/>
</dbReference>
<keyword evidence="10" id="KW-0969">Cilium</keyword>
<dbReference type="InterPro" id="IPR042222">
    <property type="entry name" value="Dynein_2_N"/>
</dbReference>
<dbReference type="Gene3D" id="1.10.8.710">
    <property type="match status" value="1"/>
</dbReference>
<dbReference type="FunFam" id="3.20.180.20:FF:000002">
    <property type="entry name" value="Cytoplasmic dynein heavy chain 1"/>
    <property type="match status" value="1"/>
</dbReference>
<dbReference type="InterPro" id="IPR035699">
    <property type="entry name" value="AAA_6"/>
</dbReference>
<evidence type="ECO:0000313" key="26">
    <source>
        <dbReference type="Proteomes" id="UP000277928"/>
    </source>
</evidence>
<feature type="domain" description="Dynein 2 heavy chain 1 cytoplasmic ATPase lid" evidence="24">
    <location>
        <begin position="1104"/>
        <end position="1185"/>
    </location>
</feature>
<accession>A0A3P6TL51</accession>
<keyword evidence="8" id="KW-0243">Dynein</keyword>
<gene>
    <name evidence="25" type="ORF">NLS_LOCUS7353</name>
</gene>
<feature type="domain" description="Dynein heavy chain region D6 P-loop" evidence="15">
    <location>
        <begin position="2311"/>
        <end position="2421"/>
    </location>
</feature>
<dbReference type="GO" id="GO:0007018">
    <property type="term" value="P:microtubule-based movement"/>
    <property type="evidence" value="ECO:0007669"/>
    <property type="project" value="InterPro"/>
</dbReference>
<dbReference type="InterPro" id="IPR049400">
    <property type="entry name" value="DYNC2H1_AAA_dom"/>
</dbReference>
<evidence type="ECO:0000259" key="19">
    <source>
        <dbReference type="Pfam" id="PF12780"/>
    </source>
</evidence>
<evidence type="ECO:0000259" key="15">
    <source>
        <dbReference type="Pfam" id="PF03028"/>
    </source>
</evidence>
<dbReference type="Pfam" id="PF12780">
    <property type="entry name" value="AAA_8"/>
    <property type="match status" value="1"/>
</dbReference>
<organism evidence="25 26">
    <name type="scientific">Litomosoides sigmodontis</name>
    <name type="common">Filarial nematode worm</name>
    <dbReference type="NCBI Taxonomy" id="42156"/>
    <lineage>
        <taxon>Eukaryota</taxon>
        <taxon>Metazoa</taxon>
        <taxon>Ecdysozoa</taxon>
        <taxon>Nematoda</taxon>
        <taxon>Chromadorea</taxon>
        <taxon>Rhabditida</taxon>
        <taxon>Spirurina</taxon>
        <taxon>Spiruromorpha</taxon>
        <taxon>Filarioidea</taxon>
        <taxon>Onchocercidae</taxon>
        <taxon>Litomosoides</taxon>
    </lineage>
</organism>
<evidence type="ECO:0000256" key="7">
    <source>
        <dbReference type="ARBA" id="ARBA00022840"/>
    </source>
</evidence>
<keyword evidence="9 14" id="KW-0175">Coiled coil</keyword>
<dbReference type="Gene3D" id="1.20.920.30">
    <property type="match status" value="1"/>
</dbReference>
<feature type="domain" description="Dynein heavy chain ATP-binding dynein motor region" evidence="20">
    <location>
        <begin position="1850"/>
        <end position="2069"/>
    </location>
</feature>
<evidence type="ECO:0000256" key="10">
    <source>
        <dbReference type="ARBA" id="ARBA00023069"/>
    </source>
</evidence>
<dbReference type="InterPro" id="IPR035706">
    <property type="entry name" value="AAA_9"/>
</dbReference>
<dbReference type="GO" id="GO:0008569">
    <property type="term" value="F:minus-end-directed microtubule motor activity"/>
    <property type="evidence" value="ECO:0007669"/>
    <property type="project" value="InterPro"/>
</dbReference>
<keyword evidence="7" id="KW-0067">ATP-binding</keyword>
<feature type="domain" description="Cytoplasmic dynein 2 heavy chain 1 AAA+ ATPase" evidence="23">
    <location>
        <begin position="772"/>
        <end position="861"/>
    </location>
</feature>
<evidence type="ECO:0000259" key="17">
    <source>
        <dbReference type="Pfam" id="PF12774"/>
    </source>
</evidence>
<dbReference type="Pfam" id="PF18199">
    <property type="entry name" value="Dynein_C"/>
    <property type="match status" value="1"/>
</dbReference>
<dbReference type="Pfam" id="PF12777">
    <property type="entry name" value="MT"/>
    <property type="match status" value="1"/>
</dbReference>
<dbReference type="Pfam" id="PF08393">
    <property type="entry name" value="DHC_N2"/>
    <property type="match status" value="1"/>
</dbReference>
<keyword evidence="26" id="KW-1185">Reference proteome</keyword>
<evidence type="ECO:0000256" key="2">
    <source>
        <dbReference type="ARBA" id="ARBA00004522"/>
    </source>
</evidence>
<evidence type="ECO:0000256" key="9">
    <source>
        <dbReference type="ARBA" id="ARBA00023054"/>
    </source>
</evidence>
<dbReference type="InterPro" id="IPR054354">
    <property type="entry name" value="DYNC2H1-like_lid"/>
</dbReference>
<evidence type="ECO:0000259" key="24">
    <source>
        <dbReference type="Pfam" id="PF22597"/>
    </source>
</evidence>
<feature type="coiled-coil region" evidence="14">
    <location>
        <begin position="1780"/>
        <end position="1807"/>
    </location>
</feature>
<dbReference type="GO" id="GO:0045505">
    <property type="term" value="F:dynein intermediate chain binding"/>
    <property type="evidence" value="ECO:0007669"/>
    <property type="project" value="InterPro"/>
</dbReference>
<evidence type="ECO:0000256" key="4">
    <source>
        <dbReference type="ARBA" id="ARBA00022490"/>
    </source>
</evidence>
<keyword evidence="11" id="KW-0505">Motor protein</keyword>
<keyword evidence="6" id="KW-0547">Nucleotide-binding</keyword>
<evidence type="ECO:0000256" key="5">
    <source>
        <dbReference type="ARBA" id="ARBA00022701"/>
    </source>
</evidence>
<dbReference type="Pfam" id="PF21264">
    <property type="entry name" value="DYNC2H1_AAA_dom"/>
    <property type="match status" value="1"/>
</dbReference>
<evidence type="ECO:0000256" key="3">
    <source>
        <dbReference type="ARBA" id="ARBA00008887"/>
    </source>
</evidence>
<dbReference type="InterPro" id="IPR027417">
    <property type="entry name" value="P-loop_NTPase"/>
</dbReference>
<comment type="subcellular location">
    <subcellularLocation>
        <location evidence="2">Cell projection</location>
        <location evidence="2">Cilium membrane</location>
        <topology evidence="2">Peripheral membrane protein</topology>
        <orientation evidence="2">Cytoplasmic side</orientation>
    </subcellularLocation>
    <subcellularLocation>
        <location evidence="1">Cytoplasm</location>
        <location evidence="1">Cytoskeleton</location>
    </subcellularLocation>
</comment>
<dbReference type="Pfam" id="PF18198">
    <property type="entry name" value="AAA_lid_11"/>
    <property type="match status" value="1"/>
</dbReference>
<dbReference type="InterPro" id="IPR041658">
    <property type="entry name" value="AAA_lid_11"/>
</dbReference>
<dbReference type="SUPFAM" id="SSF52540">
    <property type="entry name" value="P-loop containing nucleoside triphosphate hydrolases"/>
    <property type="match status" value="4"/>
</dbReference>
<dbReference type="InterPro" id="IPR013602">
    <property type="entry name" value="Dynein_heavy_linker"/>
</dbReference>
<proteinExistence type="inferred from homology"/>
<dbReference type="InterPro" id="IPR026983">
    <property type="entry name" value="DHC"/>
</dbReference>
<dbReference type="InterPro" id="IPR041228">
    <property type="entry name" value="Dynein_C"/>
</dbReference>
<dbReference type="PANTHER" id="PTHR45703">
    <property type="entry name" value="DYNEIN HEAVY CHAIN"/>
    <property type="match status" value="1"/>
</dbReference>
<evidence type="ECO:0000259" key="23">
    <source>
        <dbReference type="Pfam" id="PF21264"/>
    </source>
</evidence>
<dbReference type="Gene3D" id="6.10.140.1060">
    <property type="match status" value="1"/>
</dbReference>
<keyword evidence="12" id="KW-0206">Cytoskeleton</keyword>
<sequence>LADTEQYVQWMNEIQRKWIYLEPIFGRGSLPSEASRFNRVDVEFRIVLSDVVDDPRIVSLSARGSLKRTLEQIIDQLNRCQKALNQFLEEKRNVFPRFYFLGDDDLLEMLGQLMNTAVIQTHLKKLFQGIHKVVFGNNGETIIAMVSSDCEVVHLSQPVRIVPEAEKWLQELSNEMKNTIRKLIASCVAETSPDPGKYPSQVLCLSEQIRFCEACERILAGRGDLQSYRKQLKQTLANYSNSKTTDQVLKLKLKALIMDVIHNISIVDELIDNSPCSNSSWIWQKQLRFYLESKGHVIIRQIGTQFDYTYEYQGNAPKLVHTPLTDKCYLTLTQAMSMGLGGNPYGPAGTGKTESVKALANLFGRQVLVFNCDEGIDIYSMSRIFMGLVQCGAWGCFDEFNRLDQAVLSAVSMQIQVIQDAIKARSEKCALANREVPVNPNSAIFITLNPAGKGYGGRQKLPDNLKQLFRPIVMSAPDNELIAETLLSAEGFCNAKKLSRKLVAIFNLSKEMLSSQQHYDWGLRALKTVLRSCGNLLANRTDKNEVQVVVDALTLNTLSKLTFEDSKRFSMLIDNVFSDIKKDALQIKELLEPLKLVADELKITITDMQMKKIFELYDQMRQRMGVILLGPSGSGKSTIWKVLQKAMAIVNKRVKIYRINPKSIPKQKLLGYMDMETREWFDGVLTAAAREVIRDSGTSAWIIFDGDIDPEWIEALNSVLDDNRLLTMSSGERIQFGSNVNFIFETDSLSNASPATISRMGIVLVREEDMCIQELINNWLNEYKDGHPDLSSWIRDRLYRCLDWIWTKGVVEINVTKTAIVKNALSHLWNVTSYDEFLVALYRGLAPILSQKSRNQFAIEVVFDEVSLPDKRNPGNVYYDRRARSLLSYTDEISMTDGNDQLQNLERHPYILTATAQANRDIICSWLNNRNRQPFIICGPNGCGKESLLRHCLELDPNGQLALLYCSAQTGSQQVLDLLHQYCMQISSASGRVLKPKEKQNLVFYIKAVNVAKPDKWGTCEIIAFLQQLLTYGGYYNEKLEWICLENIQLVLSITLAKDEGHYVLPSRFFSLLRICTIEYPTTEELISIYSSYLTLLTKDLTELFRHRLNDLASIMVHLFNDIRNTFKPTDNAHYVFTLRDLSNWVFTLSRYDITGTNADEKFFCSLLYECRRIFKDRLVSNEHKQRFEGIISNNLSPAAVCNDEDSFYVSAQGAISIAMGKGMPLSIVSQKQYAKLLQQTVNRYGGSLLLAGRAGMGRREAALLVANMHQMPVFSPKLTSSYRTKQFRNDLKTVIQDSAINGKHVVYIIEDYQLLHDSFLQSINSLLSSGDIPGIFTVQEFDGFLISLREQASQDAFRGDLYSYYATKVKANLHIIVILNVDDANFSTKCSANPSLYKECTIIWNETWDKGALSQLTELILSRHNIKASNDIVLAFGQIYHLCPYEIALPAKYIRFIENYISILNKKRNAIETRCNRLKAGIGKLTEARESVSDMQEKAAKKSKLLAEKQADADMVLKAISQSMTDTNTQRSDMEQLKLATVKENERIEKQKDLIDEQLREVEPMLREAREAVGSIKSESLFEIRSLRAPPEAIRDILQAVLLFMGIFDTSWEAMRKFLARNGVKDEIINFDARRISSDVNKKVSALVKSKQSSFDPKNAKRASAAAAPLAAWVRANLDYSTILERVAPLQKEKNHLLKNLNEAEKQMEKLSKGLETVDERVAELKRNFELHMKEATQIKIDLDMQQASFCDLYLNYPLWKTIYNIGNTETLSVAGTLVDRLGGEYQRWQEQIRNLQNELDCVERGSLLSAAFVTFLGSESECVRNEILDKWQKLLNLNDFNMLEFNLNWSNKGLPTDALSQENAMILFNTTEIPLIVDPSGRASSFLEKHLKDEQLEKVDANDSNFLTQVELAVRFGKRLLIDDVNEIEPTLMNLLRKEFSSQGPRRIVQIGEKTVDYNDNFRLYICSKNTFFRLDQTSKAAVALICFSITQTGLASQMLGLAIQIEKPALETRLNELTGNVEQMKIKLDGIEQSLLQTLASSEGSLLDNTDLLDFLNKSKENAETIAASLDEADKLQKQLVKEKDAYRPLAESASNLYFIIHDLHKHDPMYNFNLNTIVHLYNRALSMVKESTNAAGRMEKLRRIFQSTVYEYVSRAIFKKDRLMFSMRFIHGIQPSLFAQNEWELFTGMIVDDATDYSAEEINWIRNERKASVAKLQKYLPKLFSNLRLTDQGLWREFAHTINCETAFPSTIDAVITPFQKLLVIQAIRPERLYSALTSFVTSVLGLSSINPPPLDLKSVYESESNENEPIMILISSGADPSQELQELAQKQISEEKFYQISMGQGQRQSALEAIRICAANGGWVCLKNLHLAINDLAAVEKEFLLSKRHSSFRLWLTAESNEHFSPQLLQTSLKIVYESSPGIKSNMRRIYAQWQQSGLHFTATCLQSLFMLAWLHALLQERRMFIPEAWSKFYEFSNSDLRVAKKIVENVTKDDKAANWQLLRGLLQTVAYGGRIDNDFDMNVLTVYLKRYFNSSVIGMSGSEIAHNIAVPFSNSVTDYINTINTSIPEEDNPALFGLPSNTSIAREMAETNRTIRQIRSMHIAVASQVTFDRTAWSKGLNPILTLWKRLNSQSTLHSMNVPLARHTDDLILEIISLEYVHAVTLIQKVHKFLGAISKCLRGTQLLTSEIANSAQSLIMHQTPEEWQEAWRGPSDPAQYLSTLVHKAKSVEELSRINDSHEILTNPIKLGSVFRPTAFFNALRQLTARKKHMSMDELKLGTAWNAAFLKNENLMEVSGIHIQGALFEEHIVETRRTSPTVTTAPNLYIAWISADAPDVYEKDKSLFVPLYATPERKQMIAEVQIPCIGNSDRWIIASVALFLSNQ</sequence>
<evidence type="ECO:0000256" key="12">
    <source>
        <dbReference type="ARBA" id="ARBA00023212"/>
    </source>
</evidence>
<dbReference type="Pfam" id="PF12774">
    <property type="entry name" value="AAA_6"/>
    <property type="match status" value="1"/>
</dbReference>
<dbReference type="Gene3D" id="3.10.490.20">
    <property type="match status" value="1"/>
</dbReference>
<dbReference type="InterPro" id="IPR024743">
    <property type="entry name" value="Dynein_HC_stalk"/>
</dbReference>
<dbReference type="EMBL" id="UYRX01000745">
    <property type="protein sequence ID" value="VDK85907.1"/>
    <property type="molecule type" value="Genomic_DNA"/>
</dbReference>
<dbReference type="Gene3D" id="1.10.8.720">
    <property type="entry name" value="Region D6 of dynein motor"/>
    <property type="match status" value="1"/>
</dbReference>
<evidence type="ECO:0000256" key="1">
    <source>
        <dbReference type="ARBA" id="ARBA00004245"/>
    </source>
</evidence>
<dbReference type="OrthoDB" id="5593012at2759"/>
<feature type="non-terminal residue" evidence="25">
    <location>
        <position position="1"/>
    </location>
</feature>
<name>A0A3P6TL51_LITSI</name>
<dbReference type="GO" id="GO:0030286">
    <property type="term" value="C:dynein complex"/>
    <property type="evidence" value="ECO:0007669"/>
    <property type="project" value="UniProtKB-KW"/>
</dbReference>
<dbReference type="InterPro" id="IPR042219">
    <property type="entry name" value="AAA_lid_11_sf"/>
</dbReference>